<dbReference type="InterPro" id="IPR005818">
    <property type="entry name" value="Histone_H1/H5_H15"/>
</dbReference>
<organism evidence="6 7">
    <name type="scientific">Zingiber officinale</name>
    <name type="common">Ginger</name>
    <name type="synonym">Amomum zingiber</name>
    <dbReference type="NCBI Taxonomy" id="94328"/>
    <lineage>
        <taxon>Eukaryota</taxon>
        <taxon>Viridiplantae</taxon>
        <taxon>Streptophyta</taxon>
        <taxon>Embryophyta</taxon>
        <taxon>Tracheophyta</taxon>
        <taxon>Spermatophyta</taxon>
        <taxon>Magnoliopsida</taxon>
        <taxon>Liliopsida</taxon>
        <taxon>Zingiberales</taxon>
        <taxon>Zingiberaceae</taxon>
        <taxon>Zingiber</taxon>
    </lineage>
</organism>
<accession>A0A8J5L5Q6</accession>
<evidence type="ECO:0000313" key="7">
    <source>
        <dbReference type="Proteomes" id="UP000734854"/>
    </source>
</evidence>
<dbReference type="PROSITE" id="PS51504">
    <property type="entry name" value="H15"/>
    <property type="match status" value="1"/>
</dbReference>
<dbReference type="GO" id="GO:0000786">
    <property type="term" value="C:nucleosome"/>
    <property type="evidence" value="ECO:0007669"/>
    <property type="project" value="InterPro"/>
</dbReference>
<feature type="compositionally biased region" description="Low complexity" evidence="4">
    <location>
        <begin position="228"/>
        <end position="240"/>
    </location>
</feature>
<dbReference type="SMART" id="SM00384">
    <property type="entry name" value="AT_hook"/>
    <property type="match status" value="10"/>
</dbReference>
<name>A0A8J5L5Q6_ZINOF</name>
<keyword evidence="3" id="KW-0539">Nucleus</keyword>
<dbReference type="GO" id="GO:0045910">
    <property type="term" value="P:negative regulation of DNA recombination"/>
    <property type="evidence" value="ECO:0007669"/>
    <property type="project" value="TreeGrafter"/>
</dbReference>
<feature type="region of interest" description="Disordered" evidence="4">
    <location>
        <begin position="99"/>
        <end position="380"/>
    </location>
</feature>
<dbReference type="Pfam" id="PF00538">
    <property type="entry name" value="Linker_histone"/>
    <property type="match status" value="1"/>
</dbReference>
<dbReference type="OrthoDB" id="1110759at2759"/>
<evidence type="ECO:0000256" key="4">
    <source>
        <dbReference type="SAM" id="MobiDB-lite"/>
    </source>
</evidence>
<dbReference type="PANTHER" id="PTHR11467:SF29">
    <property type="entry name" value="OS03G0711600 PROTEIN"/>
    <property type="match status" value="1"/>
</dbReference>
<protein>
    <recommendedName>
        <fullName evidence="5">H15 domain-containing protein</fullName>
    </recommendedName>
</protein>
<dbReference type="Proteomes" id="UP000734854">
    <property type="component" value="Unassembled WGS sequence"/>
</dbReference>
<evidence type="ECO:0000256" key="2">
    <source>
        <dbReference type="ARBA" id="ARBA00023125"/>
    </source>
</evidence>
<dbReference type="CDD" id="cd00073">
    <property type="entry name" value="H15"/>
    <property type="match status" value="1"/>
</dbReference>
<feature type="domain" description="H15" evidence="5">
    <location>
        <begin position="24"/>
        <end position="93"/>
    </location>
</feature>
<dbReference type="AlphaFoldDB" id="A0A8J5L5Q6"/>
<feature type="compositionally biased region" description="Basic residues" evidence="4">
    <location>
        <begin position="104"/>
        <end position="113"/>
    </location>
</feature>
<dbReference type="GO" id="GO:0005730">
    <property type="term" value="C:nucleolus"/>
    <property type="evidence" value="ECO:0007669"/>
    <property type="project" value="TreeGrafter"/>
</dbReference>
<dbReference type="PANTHER" id="PTHR11467">
    <property type="entry name" value="HISTONE H1"/>
    <property type="match status" value="1"/>
</dbReference>
<feature type="compositionally biased region" description="Basic residues" evidence="4">
    <location>
        <begin position="282"/>
        <end position="292"/>
    </location>
</feature>
<dbReference type="InterPro" id="IPR017956">
    <property type="entry name" value="AT_hook_DNA-bd_motif"/>
</dbReference>
<sequence>MVVASATPPAAAAAAAATASHSLQHPPYKGMIVAAVKALKDKRGSSAQAISKFIRSTYSDLPLKHGAILKRQLGRLKKRGVLLMVRHSYKLASAVDGGIPVKGEKRRPGRPRKVAPAAEGERRKPGRPRKNNAEDSKSDSGAYVPKRKPGRPRKSADVGNASDSLASVPTPKRKPGRPRKGTIAAPVLLVKRKRGRPPKSSLAAANPDERNWSQPPAEAAQSGENQILGGPPLASAASASPKDKRKPGRPPKSSSDPSQSAAKLKLFPAPNEPVAGAESSGKRKRGRPRKFSYHAILSGESPAEPPKEAATSGGSPSDKRKPGRPPGSASKKLNETGSKKRGRPKKHDIPMPTVEGPDTAALSIKRRGRPPKKKDLEPTA</sequence>
<keyword evidence="7" id="KW-1185">Reference proteome</keyword>
<evidence type="ECO:0000256" key="1">
    <source>
        <dbReference type="ARBA" id="ARBA00004123"/>
    </source>
</evidence>
<dbReference type="SMART" id="SM00526">
    <property type="entry name" value="H15"/>
    <property type="match status" value="1"/>
</dbReference>
<keyword evidence="2" id="KW-0238">DNA-binding</keyword>
<gene>
    <name evidence="6" type="ORF">ZIOFF_032529</name>
</gene>
<comment type="subcellular location">
    <subcellularLocation>
        <location evidence="1">Nucleus</location>
    </subcellularLocation>
</comment>
<dbReference type="EMBL" id="JACMSC010000009">
    <property type="protein sequence ID" value="KAG6507188.1"/>
    <property type="molecule type" value="Genomic_DNA"/>
</dbReference>
<evidence type="ECO:0000256" key="3">
    <source>
        <dbReference type="ARBA" id="ARBA00023242"/>
    </source>
</evidence>
<proteinExistence type="predicted"/>
<dbReference type="GO" id="GO:0003690">
    <property type="term" value="F:double-stranded DNA binding"/>
    <property type="evidence" value="ECO:0007669"/>
    <property type="project" value="TreeGrafter"/>
</dbReference>
<dbReference type="GO" id="GO:0006334">
    <property type="term" value="P:nucleosome assembly"/>
    <property type="evidence" value="ECO:0007669"/>
    <property type="project" value="InterPro"/>
</dbReference>
<comment type="caution">
    <text evidence="6">The sequence shown here is derived from an EMBL/GenBank/DDBJ whole genome shotgun (WGS) entry which is preliminary data.</text>
</comment>
<evidence type="ECO:0000313" key="6">
    <source>
        <dbReference type="EMBL" id="KAG6507188.1"/>
    </source>
</evidence>
<reference evidence="6 7" key="1">
    <citation type="submission" date="2020-08" db="EMBL/GenBank/DDBJ databases">
        <title>Plant Genome Project.</title>
        <authorList>
            <person name="Zhang R.-G."/>
        </authorList>
    </citation>
    <scope>NUCLEOTIDE SEQUENCE [LARGE SCALE GENOMIC DNA]</scope>
    <source>
        <tissue evidence="6">Rhizome</tissue>
    </source>
</reference>
<feature type="compositionally biased region" description="Basic residues" evidence="4">
    <location>
        <begin position="171"/>
        <end position="180"/>
    </location>
</feature>
<dbReference type="GO" id="GO:0030261">
    <property type="term" value="P:chromosome condensation"/>
    <property type="evidence" value="ECO:0007669"/>
    <property type="project" value="TreeGrafter"/>
</dbReference>
<evidence type="ECO:0000259" key="5">
    <source>
        <dbReference type="PROSITE" id="PS51504"/>
    </source>
</evidence>
<dbReference type="GO" id="GO:0031492">
    <property type="term" value="F:nucleosomal DNA binding"/>
    <property type="evidence" value="ECO:0007669"/>
    <property type="project" value="TreeGrafter"/>
</dbReference>